<evidence type="ECO:0000259" key="10">
    <source>
        <dbReference type="Pfam" id="PF00535"/>
    </source>
</evidence>
<gene>
    <name evidence="11" type="primary">gpgS_2</name>
    <name evidence="11" type="ORF">ATZ99_14110</name>
</gene>
<keyword evidence="4 11" id="KW-0808">Transferase</keyword>
<reference evidence="11 12" key="1">
    <citation type="submission" date="2015-12" db="EMBL/GenBank/DDBJ databases">
        <title>Draft genome of Thermovenabulum gondwanense isolated from a red thermophilic microbial mat colonisisng an outflow channel of a bore well.</title>
        <authorList>
            <person name="Patel B.K."/>
        </authorList>
    </citation>
    <scope>NUCLEOTIDE SEQUENCE [LARGE SCALE GENOMIC DNA]</scope>
    <source>
        <strain evidence="11 12">R270</strain>
    </source>
</reference>
<proteinExistence type="inferred from homology"/>
<comment type="catalytic activity">
    <reaction evidence="9">
        <text>an NDP-alpha-D-glucose + (2R)-3-phosphoglycerate = (2R)-2-O-(alpha-D-glucopyranosyl)-3-phospho-glycerate + a ribonucleoside 5'-diphosphate + H(+)</text>
        <dbReference type="Rhea" id="RHEA:47244"/>
        <dbReference type="ChEBI" id="CHEBI:15378"/>
        <dbReference type="ChEBI" id="CHEBI:57930"/>
        <dbReference type="ChEBI" id="CHEBI:58272"/>
        <dbReference type="ChEBI" id="CHEBI:62600"/>
        <dbReference type="ChEBI" id="CHEBI:76533"/>
        <dbReference type="EC" id="2.4.1.266"/>
    </reaction>
    <physiologicalReaction direction="left-to-right" evidence="9">
        <dbReference type="Rhea" id="RHEA:47245"/>
    </physiologicalReaction>
</comment>
<evidence type="ECO:0000256" key="8">
    <source>
        <dbReference type="ARBA" id="ARBA00048689"/>
    </source>
</evidence>
<dbReference type="InterPro" id="IPR029044">
    <property type="entry name" value="Nucleotide-diphossugar_trans"/>
</dbReference>
<comment type="catalytic activity">
    <reaction evidence="8">
        <text>(2R)-3-phosphoglycerate + UDP-alpha-D-glucose = (2R)-2-O-(alpha-D-glucopyranosyl)-3-phospho-glycerate + UDP + H(+)</text>
        <dbReference type="Rhea" id="RHEA:31319"/>
        <dbReference type="ChEBI" id="CHEBI:15378"/>
        <dbReference type="ChEBI" id="CHEBI:58223"/>
        <dbReference type="ChEBI" id="CHEBI:58272"/>
        <dbReference type="ChEBI" id="CHEBI:58885"/>
        <dbReference type="ChEBI" id="CHEBI:62600"/>
        <dbReference type="EC" id="2.4.1.266"/>
    </reaction>
    <physiologicalReaction direction="left-to-right" evidence="8">
        <dbReference type="Rhea" id="RHEA:31320"/>
    </physiologicalReaction>
</comment>
<dbReference type="STRING" id="520767.ATZ99_14110"/>
<dbReference type="PANTHER" id="PTHR48090:SF10">
    <property type="entry name" value="GLUCOSYL-3-PHOSPHOGLYCERATE SYNTHASE"/>
    <property type="match status" value="1"/>
</dbReference>
<comment type="caution">
    <text evidence="11">The sequence shown here is derived from an EMBL/GenBank/DDBJ whole genome shotgun (WGS) entry which is preliminary data.</text>
</comment>
<keyword evidence="5" id="KW-0460">Magnesium</keyword>
<dbReference type="SUPFAM" id="SSF53448">
    <property type="entry name" value="Nucleotide-diphospho-sugar transferases"/>
    <property type="match status" value="1"/>
</dbReference>
<evidence type="ECO:0000256" key="9">
    <source>
        <dbReference type="ARBA" id="ARBA00048997"/>
    </source>
</evidence>
<dbReference type="InterPro" id="IPR050256">
    <property type="entry name" value="Glycosyltransferase_2"/>
</dbReference>
<comment type="cofactor">
    <cofactor evidence="1">
        <name>Mg(2+)</name>
        <dbReference type="ChEBI" id="CHEBI:18420"/>
    </cofactor>
</comment>
<feature type="domain" description="Glycosyltransferase 2-like" evidence="10">
    <location>
        <begin position="6"/>
        <end position="128"/>
    </location>
</feature>
<evidence type="ECO:0000256" key="5">
    <source>
        <dbReference type="ARBA" id="ARBA00022842"/>
    </source>
</evidence>
<dbReference type="GO" id="GO:0016757">
    <property type="term" value="F:glycosyltransferase activity"/>
    <property type="evidence" value="ECO:0007669"/>
    <property type="project" value="UniProtKB-KW"/>
</dbReference>
<dbReference type="Proteomes" id="UP000075737">
    <property type="component" value="Unassembled WGS sequence"/>
</dbReference>
<dbReference type="PANTHER" id="PTHR48090">
    <property type="entry name" value="UNDECAPRENYL-PHOSPHATE 4-DEOXY-4-FORMAMIDO-L-ARABINOSE TRANSFERASE-RELATED"/>
    <property type="match status" value="1"/>
</dbReference>
<accession>A0A162MG76</accession>
<evidence type="ECO:0000256" key="6">
    <source>
        <dbReference type="ARBA" id="ARBA00039022"/>
    </source>
</evidence>
<organism evidence="11 12">
    <name type="scientific">Thermovenabulum gondwanense</name>
    <dbReference type="NCBI Taxonomy" id="520767"/>
    <lineage>
        <taxon>Bacteria</taxon>
        <taxon>Bacillati</taxon>
        <taxon>Bacillota</taxon>
        <taxon>Clostridia</taxon>
        <taxon>Thermosediminibacterales</taxon>
        <taxon>Thermosediminibacteraceae</taxon>
        <taxon>Thermovenabulum</taxon>
    </lineage>
</organism>
<dbReference type="Gene3D" id="3.90.550.10">
    <property type="entry name" value="Spore Coat Polysaccharide Biosynthesis Protein SpsA, Chain A"/>
    <property type="match status" value="1"/>
</dbReference>
<dbReference type="EC" id="2.4.1.266" evidence="6"/>
<evidence type="ECO:0000256" key="3">
    <source>
        <dbReference type="ARBA" id="ARBA00022676"/>
    </source>
</evidence>
<evidence type="ECO:0000256" key="1">
    <source>
        <dbReference type="ARBA" id="ARBA00001946"/>
    </source>
</evidence>
<keyword evidence="12" id="KW-1185">Reference proteome</keyword>
<dbReference type="CDD" id="cd04179">
    <property type="entry name" value="DPM_DPG-synthase_like"/>
    <property type="match status" value="1"/>
</dbReference>
<dbReference type="RefSeq" id="WP_068748531.1">
    <property type="nucleotide sequence ID" value="NZ_LOHZ01000032.1"/>
</dbReference>
<evidence type="ECO:0000313" key="11">
    <source>
        <dbReference type="EMBL" id="KYO65773.1"/>
    </source>
</evidence>
<evidence type="ECO:0000313" key="12">
    <source>
        <dbReference type="Proteomes" id="UP000075737"/>
    </source>
</evidence>
<evidence type="ECO:0000256" key="4">
    <source>
        <dbReference type="ARBA" id="ARBA00022679"/>
    </source>
</evidence>
<dbReference type="InterPro" id="IPR001173">
    <property type="entry name" value="Glyco_trans_2-like"/>
</dbReference>
<keyword evidence="3 11" id="KW-0328">Glycosyltransferase</keyword>
<dbReference type="OrthoDB" id="9815144at2"/>
<evidence type="ECO:0000256" key="2">
    <source>
        <dbReference type="ARBA" id="ARBA00006739"/>
    </source>
</evidence>
<evidence type="ECO:0000256" key="7">
    <source>
        <dbReference type="ARBA" id="ARBA00040894"/>
    </source>
</evidence>
<protein>
    <recommendedName>
        <fullName evidence="7">Glucosyl-3-phosphoglycerate synthase</fullName>
        <ecNumber evidence="6">2.4.1.266</ecNumber>
    </recommendedName>
</protein>
<sequence>MSVAALIPAYNEERTVGSVLKTIKESGLCDEIILVSDGSTDNTSQVGRNLGVKVIDIKENKGKFSAILEGYKCSKSEIILMLDADLVGLKKEHIEKLIEPVKKMEADMSIGIFKNGRGATDLAQKITPFLSGQRALKREVMEKLITYPADNYGLEMALTILSKKEGFKVKMVDLYDLTHVMKEEKRGFFKGSIARLKMYYDILRVFLKLRFGVY</sequence>
<name>A0A162MG76_9FIRM</name>
<comment type="similarity">
    <text evidence="2">Belongs to the glycosyltransferase 2 family.</text>
</comment>
<dbReference type="AlphaFoldDB" id="A0A162MG76"/>
<dbReference type="EMBL" id="LOHZ01000032">
    <property type="protein sequence ID" value="KYO65773.1"/>
    <property type="molecule type" value="Genomic_DNA"/>
</dbReference>
<dbReference type="Pfam" id="PF00535">
    <property type="entry name" value="Glycos_transf_2"/>
    <property type="match status" value="1"/>
</dbReference>